<evidence type="ECO:0008006" key="13">
    <source>
        <dbReference type="Google" id="ProtNLM"/>
    </source>
</evidence>
<dbReference type="FunFam" id="2.30.30.40:FF:000072">
    <property type="entry name" value="Unconventional Myosin IB"/>
    <property type="match status" value="1"/>
</dbReference>
<dbReference type="InterPro" id="IPR023578">
    <property type="entry name" value="Ras_GEF_dom_sf"/>
</dbReference>
<name>A0A9P6SXC2_9FUNG</name>
<feature type="domain" description="SH3" evidence="7">
    <location>
        <begin position="55"/>
        <end position="114"/>
    </location>
</feature>
<feature type="region of interest" description="Disordered" evidence="5">
    <location>
        <begin position="215"/>
        <end position="315"/>
    </location>
</feature>
<dbReference type="InterPro" id="IPR008937">
    <property type="entry name" value="Ras-like_GEF"/>
</dbReference>
<dbReference type="EMBL" id="JAAAID010001594">
    <property type="protein sequence ID" value="KAG0009417.1"/>
    <property type="molecule type" value="Genomic_DNA"/>
</dbReference>
<evidence type="ECO:0000256" key="1">
    <source>
        <dbReference type="ARBA" id="ARBA00022443"/>
    </source>
</evidence>
<keyword evidence="1 4" id="KW-0728">SH3 domain</keyword>
<evidence type="ECO:0000313" key="11">
    <source>
        <dbReference type="EMBL" id="KAG0009417.1"/>
    </source>
</evidence>
<evidence type="ECO:0000313" key="12">
    <source>
        <dbReference type="Proteomes" id="UP000703661"/>
    </source>
</evidence>
<feature type="transmembrane region" description="Helical" evidence="6">
    <location>
        <begin position="1431"/>
        <end position="1455"/>
    </location>
</feature>
<dbReference type="InterPro" id="IPR000651">
    <property type="entry name" value="Ras-like_Gua-exchang_fac_N"/>
</dbReference>
<keyword evidence="12" id="KW-1185">Reference proteome</keyword>
<feature type="region of interest" description="Disordered" evidence="5">
    <location>
        <begin position="670"/>
        <end position="751"/>
    </location>
</feature>
<evidence type="ECO:0000256" key="4">
    <source>
        <dbReference type="PROSITE-ProRule" id="PRU00192"/>
    </source>
</evidence>
<dbReference type="SMART" id="SM00147">
    <property type="entry name" value="RasGEF"/>
    <property type="match status" value="1"/>
</dbReference>
<dbReference type="SUPFAM" id="SSF103473">
    <property type="entry name" value="MFS general substrate transporter"/>
    <property type="match status" value="1"/>
</dbReference>
<dbReference type="PROSITE" id="PS50020">
    <property type="entry name" value="WW_DOMAIN_2"/>
    <property type="match status" value="1"/>
</dbReference>
<keyword evidence="6" id="KW-0812">Transmembrane</keyword>
<dbReference type="Gene3D" id="1.10.840.10">
    <property type="entry name" value="Ras guanine-nucleotide exchange factors catalytic domain"/>
    <property type="match status" value="1"/>
</dbReference>
<dbReference type="InterPro" id="IPR056685">
    <property type="entry name" value="DUF7783"/>
</dbReference>
<dbReference type="Pfam" id="PF00617">
    <property type="entry name" value="RasGEF"/>
    <property type="match status" value="1"/>
</dbReference>
<dbReference type="GO" id="GO:0015098">
    <property type="term" value="F:molybdate ion transmembrane transporter activity"/>
    <property type="evidence" value="ECO:0007669"/>
    <property type="project" value="InterPro"/>
</dbReference>
<feature type="non-terminal residue" evidence="11">
    <location>
        <position position="1"/>
    </location>
</feature>
<evidence type="ECO:0000259" key="8">
    <source>
        <dbReference type="PROSITE" id="PS50009"/>
    </source>
</evidence>
<dbReference type="Pfam" id="PF05631">
    <property type="entry name" value="MFS_5"/>
    <property type="match status" value="1"/>
</dbReference>
<evidence type="ECO:0000256" key="3">
    <source>
        <dbReference type="PROSITE-ProRule" id="PRU00168"/>
    </source>
</evidence>
<evidence type="ECO:0000259" key="9">
    <source>
        <dbReference type="PROSITE" id="PS50020"/>
    </source>
</evidence>
<dbReference type="CDD" id="cd06224">
    <property type="entry name" value="REM"/>
    <property type="match status" value="1"/>
</dbReference>
<proteinExistence type="predicted"/>
<dbReference type="InterPro" id="IPR008509">
    <property type="entry name" value="MOT2/MFSD5"/>
</dbReference>
<dbReference type="GO" id="GO:0005085">
    <property type="term" value="F:guanyl-nucleotide exchange factor activity"/>
    <property type="evidence" value="ECO:0007669"/>
    <property type="project" value="UniProtKB-KW"/>
</dbReference>
<dbReference type="PROSITE" id="PS50002">
    <property type="entry name" value="SH3"/>
    <property type="match status" value="1"/>
</dbReference>
<evidence type="ECO:0000256" key="5">
    <source>
        <dbReference type="SAM" id="MobiDB-lite"/>
    </source>
</evidence>
<feature type="compositionally biased region" description="Polar residues" evidence="5">
    <location>
        <begin position="442"/>
        <end position="460"/>
    </location>
</feature>
<dbReference type="PROSITE" id="PS50212">
    <property type="entry name" value="RASGEF_NTER"/>
    <property type="match status" value="1"/>
</dbReference>
<dbReference type="Pfam" id="PF00018">
    <property type="entry name" value="SH3_1"/>
    <property type="match status" value="1"/>
</dbReference>
<dbReference type="PANTHER" id="PTHR23113">
    <property type="entry name" value="GUANINE NUCLEOTIDE EXCHANGE FACTOR"/>
    <property type="match status" value="1"/>
</dbReference>
<dbReference type="SUPFAM" id="SSF50044">
    <property type="entry name" value="SH3-domain"/>
    <property type="match status" value="1"/>
</dbReference>
<organism evidence="11 12">
    <name type="scientific">Entomortierella chlamydospora</name>
    <dbReference type="NCBI Taxonomy" id="101097"/>
    <lineage>
        <taxon>Eukaryota</taxon>
        <taxon>Fungi</taxon>
        <taxon>Fungi incertae sedis</taxon>
        <taxon>Mucoromycota</taxon>
        <taxon>Mortierellomycotina</taxon>
        <taxon>Mortierellomycetes</taxon>
        <taxon>Mortierellales</taxon>
        <taxon>Mortierellaceae</taxon>
        <taxon>Entomortierella</taxon>
    </lineage>
</organism>
<keyword evidence="2 3" id="KW-0344">Guanine-nucleotide releasing factor</keyword>
<feature type="region of interest" description="Disordered" evidence="5">
    <location>
        <begin position="433"/>
        <end position="460"/>
    </location>
</feature>
<keyword evidence="6" id="KW-1133">Transmembrane helix</keyword>
<dbReference type="PROSITE" id="PS01159">
    <property type="entry name" value="WW_DOMAIN_1"/>
    <property type="match status" value="1"/>
</dbReference>
<feature type="compositionally biased region" description="Basic and acidic residues" evidence="5">
    <location>
        <begin position="230"/>
        <end position="239"/>
    </location>
</feature>
<feature type="transmembrane region" description="Helical" evidence="6">
    <location>
        <begin position="1374"/>
        <end position="1397"/>
    </location>
</feature>
<feature type="compositionally biased region" description="Polar residues" evidence="5">
    <location>
        <begin position="240"/>
        <end position="252"/>
    </location>
</feature>
<dbReference type="Gene3D" id="2.30.30.40">
    <property type="entry name" value="SH3 Domains"/>
    <property type="match status" value="1"/>
</dbReference>
<feature type="compositionally biased region" description="Pro residues" evidence="5">
    <location>
        <begin position="721"/>
        <end position="736"/>
    </location>
</feature>
<feature type="compositionally biased region" description="Polar residues" evidence="5">
    <location>
        <begin position="215"/>
        <end position="228"/>
    </location>
</feature>
<dbReference type="PROSITE" id="PS50009">
    <property type="entry name" value="RASGEF_CAT"/>
    <property type="match status" value="1"/>
</dbReference>
<evidence type="ECO:0000259" key="7">
    <source>
        <dbReference type="PROSITE" id="PS50002"/>
    </source>
</evidence>
<dbReference type="CDD" id="cd00201">
    <property type="entry name" value="WW"/>
    <property type="match status" value="1"/>
</dbReference>
<comment type="caution">
    <text evidence="11">The sequence shown here is derived from an EMBL/GenBank/DDBJ whole genome shotgun (WGS) entry which is preliminary data.</text>
</comment>
<dbReference type="GO" id="GO:0005886">
    <property type="term" value="C:plasma membrane"/>
    <property type="evidence" value="ECO:0007669"/>
    <property type="project" value="TreeGrafter"/>
</dbReference>
<feature type="compositionally biased region" description="Polar residues" evidence="5">
    <location>
        <begin position="260"/>
        <end position="277"/>
    </location>
</feature>
<dbReference type="PRINTS" id="PR00452">
    <property type="entry name" value="SH3DOMAIN"/>
</dbReference>
<dbReference type="InterPro" id="IPR036020">
    <property type="entry name" value="WW_dom_sf"/>
</dbReference>
<dbReference type="Pfam" id="PF23518">
    <property type="entry name" value="WW_2"/>
    <property type="match status" value="1"/>
</dbReference>
<dbReference type="Pfam" id="PF25006">
    <property type="entry name" value="DUF7783"/>
    <property type="match status" value="1"/>
</dbReference>
<keyword evidence="6" id="KW-0472">Membrane</keyword>
<reference evidence="11" key="1">
    <citation type="journal article" date="2020" name="Fungal Divers.">
        <title>Resolving the Mortierellaceae phylogeny through synthesis of multi-gene phylogenetics and phylogenomics.</title>
        <authorList>
            <person name="Vandepol N."/>
            <person name="Liber J."/>
            <person name="Desiro A."/>
            <person name="Na H."/>
            <person name="Kennedy M."/>
            <person name="Barry K."/>
            <person name="Grigoriev I.V."/>
            <person name="Miller A.N."/>
            <person name="O'Donnell K."/>
            <person name="Stajich J.E."/>
            <person name="Bonito G."/>
        </authorList>
    </citation>
    <scope>NUCLEOTIDE SEQUENCE</scope>
    <source>
        <strain evidence="11">NRRL 2769</strain>
    </source>
</reference>
<dbReference type="Pfam" id="PF00618">
    <property type="entry name" value="RasGEF_N"/>
    <property type="match status" value="1"/>
</dbReference>
<dbReference type="InterPro" id="IPR036259">
    <property type="entry name" value="MFS_trans_sf"/>
</dbReference>
<feature type="region of interest" description="Disordered" evidence="5">
    <location>
        <begin position="1"/>
        <end position="35"/>
    </location>
</feature>
<feature type="domain" description="N-terminal Ras-GEF" evidence="10">
    <location>
        <begin position="790"/>
        <end position="923"/>
    </location>
</feature>
<evidence type="ECO:0000256" key="2">
    <source>
        <dbReference type="ARBA" id="ARBA00022658"/>
    </source>
</evidence>
<feature type="compositionally biased region" description="Low complexity" evidence="5">
    <location>
        <begin position="685"/>
        <end position="702"/>
    </location>
</feature>
<feature type="compositionally biased region" description="Polar residues" evidence="5">
    <location>
        <begin position="703"/>
        <end position="718"/>
    </location>
</feature>
<dbReference type="InterPro" id="IPR036964">
    <property type="entry name" value="RASGEF_cat_dom_sf"/>
</dbReference>
<dbReference type="InterPro" id="IPR001202">
    <property type="entry name" value="WW_dom"/>
</dbReference>
<dbReference type="InterPro" id="IPR019804">
    <property type="entry name" value="Ras_G-nucl-exch_fac_CS"/>
</dbReference>
<dbReference type="SMART" id="SM00229">
    <property type="entry name" value="RasGEFN"/>
    <property type="match status" value="1"/>
</dbReference>
<evidence type="ECO:0000259" key="10">
    <source>
        <dbReference type="PROSITE" id="PS50212"/>
    </source>
</evidence>
<feature type="domain" description="WW" evidence="9">
    <location>
        <begin position="135"/>
        <end position="162"/>
    </location>
</feature>
<gene>
    <name evidence="11" type="ORF">BGZ80_002411</name>
</gene>
<dbReference type="SMART" id="SM00326">
    <property type="entry name" value="SH3"/>
    <property type="match status" value="1"/>
</dbReference>
<dbReference type="CDD" id="cd00155">
    <property type="entry name" value="RasGEF"/>
    <property type="match status" value="1"/>
</dbReference>
<dbReference type="InterPro" id="IPR057827">
    <property type="entry name" value="WW_fungi"/>
</dbReference>
<dbReference type="InterPro" id="IPR036028">
    <property type="entry name" value="SH3-like_dom_sf"/>
</dbReference>
<dbReference type="PANTHER" id="PTHR23113:SF368">
    <property type="entry name" value="CELL DIVISION CONTROL PROTEIN 25"/>
    <property type="match status" value="1"/>
</dbReference>
<protein>
    <recommendedName>
        <fullName evidence="13">Cell division control protein</fullName>
    </recommendedName>
</protein>
<dbReference type="InterPro" id="IPR001895">
    <property type="entry name" value="RASGEF_cat_dom"/>
</dbReference>
<dbReference type="SUPFAM" id="SSF51045">
    <property type="entry name" value="WW domain"/>
    <property type="match status" value="1"/>
</dbReference>
<feature type="compositionally biased region" description="Basic and acidic residues" evidence="5">
    <location>
        <begin position="675"/>
        <end position="684"/>
    </location>
</feature>
<dbReference type="PROSITE" id="PS00720">
    <property type="entry name" value="RASGEF"/>
    <property type="match status" value="1"/>
</dbReference>
<dbReference type="Pfam" id="PF10306">
    <property type="entry name" value="FLILHELTA"/>
    <property type="match status" value="1"/>
</dbReference>
<sequence length="1461" mass="162307">MDQPTLLELTTQSSQQPQPSQLHQHQQQTQPQSQNIIEQEEDNIENDENNYSDETEIIVVRALYPFRSEDSTSLSFQKDELIQVLTQLESGWWYGYCHGERGWFPSNYVEIIAQEDYDSVSEEISEDEMASDDLWLPQTTVDGQVFYFNTRTGDSSWTIPSQSPRSKEVSVAIEEESVADNINKKRQDDTGTHFLYKLLISSIDSDNIIRHNDTTITLSDSTPSNAHKNLSKEPFEEQAQRTNSITSRTTVGPTHDYTDTESQGGSTRRSSWQTSAIPTRAGSPVQGPITTLAGHRRPSVATPLDTASSQSLPPLPSLSNPFDPEPTWESLADHTTGALQNLLHSAEKGYKAYYQIQASQVVEAIRIMSALSKLVLSAKMASSFWPAEGAVSKMLADANDVAQAVHQFIFAAQSAGVHVHDVDAKLVLDPESPVESKPAQRLSRTFSTASTRVSSETSSQNPYRTSALSVNLVNQLDYYAKSSCKALGVLSLQVKKAIETSLNPAQPAPTSRLSLGSSILNSAQSSQLVNQCHQTISQLGSLLNLVGEFYTQTLDQFPDIQDHIYIDVRSSKQTLYNNVAALVMAIQLATDPMVQTSVLEMALEATTTAEKSTLSLVAFTRTLAEERDRLEKLAQPDNKMDSNLTLVAQPAFSEQHRQNDIDMYFGEQESDMDGENAKNSRNRSDSQLSSFSSASSTSNASAPTTPGTEYTVRSQQGSYFPPMPIDRPLSPSPLPTTPTSSTAQGPKHDARGDKLRKMLGADAPAPKPKAVEQPWYLGQDYLPSDISFNMEGHVRGGTLPALVERLTLHDGLDPNFVLTFLLTYRSFATTDELFTLLFRRFTISPPQGLEAHEHEEWVEKKLTPVRLRVFNIIKSWLENYYLEDEVEDRQILPRIKEFSESSLMRDAMSFAAVQLIKLVERRETSDGSLRKMVLNMTTQAPQPIIPRNLKKIRFMDLDPLELARQLTIMEAGYYNKIKPIECLAKAWISEDPELAAKAVNIKKMIETSNLYSNWINEIVLGEKETKKRAAIIKHLVALAERLRQLNNFSMLSATTAALSQSPIHRLKRTWELVPNKTMSSLATLQQVTSSAKNWADYRAELHSVNPPCVPFVGVYLTDLVMIQDGNPDFLRRTDNHINFYKRVGTAEVIREIQQYQSVPYCLTPVPEIQTFIRKGMDQARSVAELYDMSLELEPRVAFRGQSAVSNGNMPSMAINRLPGSIFGGKKRLYSSGIPSSNSASNTVSTATTTTAAATTTTAAATTTTAATVGIKSGAGPKQSKFRQYAEQFKNKPASHLISFGILHEVTAVVPLPIIYFALIETGVEIPFPEQAMEEGNRFVARVAKYYGWNLEGSDGARVMLNMATSYAVVKSYGFFMYDIAVLFIVGFVSGAVFGTVIANTADVWGRKRMALLFCCTSSAASLIRLSDNYHYLVFSHLLSGLSTALLYCVFEAWYISQHQRK</sequence>
<feature type="domain" description="Ras-GEF" evidence="8">
    <location>
        <begin position="958"/>
        <end position="1195"/>
    </location>
</feature>
<dbReference type="Gene3D" id="1.20.870.10">
    <property type="entry name" value="Son of sevenless (SoS) protein Chain: S domain 1"/>
    <property type="match status" value="1"/>
</dbReference>
<accession>A0A9P6SXC2</accession>
<dbReference type="SUPFAM" id="SSF48366">
    <property type="entry name" value="Ras GEF"/>
    <property type="match status" value="1"/>
</dbReference>
<dbReference type="Proteomes" id="UP000703661">
    <property type="component" value="Unassembled WGS sequence"/>
</dbReference>
<dbReference type="InterPro" id="IPR018811">
    <property type="entry name" value="MRX11"/>
</dbReference>
<dbReference type="InterPro" id="IPR001452">
    <property type="entry name" value="SH3_domain"/>
</dbReference>
<evidence type="ECO:0000256" key="6">
    <source>
        <dbReference type="SAM" id="Phobius"/>
    </source>
</evidence>
<dbReference type="GO" id="GO:0007265">
    <property type="term" value="P:Ras protein signal transduction"/>
    <property type="evidence" value="ECO:0007669"/>
    <property type="project" value="TreeGrafter"/>
</dbReference>
<dbReference type="Gene3D" id="2.20.70.10">
    <property type="match status" value="1"/>
</dbReference>